<proteinExistence type="predicted"/>
<evidence type="ECO:0000256" key="1">
    <source>
        <dbReference type="ARBA" id="ARBA00022614"/>
    </source>
</evidence>
<dbReference type="Proteomes" id="UP000288805">
    <property type="component" value="Unassembled WGS sequence"/>
</dbReference>
<evidence type="ECO:0000256" key="2">
    <source>
        <dbReference type="ARBA" id="ARBA00022737"/>
    </source>
</evidence>
<dbReference type="InterPro" id="IPR045344">
    <property type="entry name" value="C-JID"/>
</dbReference>
<dbReference type="EMBL" id="QGNW01000274">
    <property type="protein sequence ID" value="RVW79836.1"/>
    <property type="molecule type" value="Genomic_DNA"/>
</dbReference>
<evidence type="ECO:0000259" key="3">
    <source>
        <dbReference type="Pfam" id="PF20160"/>
    </source>
</evidence>
<comment type="caution">
    <text evidence="4">The sequence shown here is derived from an EMBL/GenBank/DDBJ whole genome shotgun (WGS) entry which is preliminary data.</text>
</comment>
<feature type="domain" description="C-JID" evidence="3">
    <location>
        <begin position="171"/>
        <end position="239"/>
    </location>
</feature>
<organism evidence="4 5">
    <name type="scientific">Vitis vinifera</name>
    <name type="common">Grape</name>
    <dbReference type="NCBI Taxonomy" id="29760"/>
    <lineage>
        <taxon>Eukaryota</taxon>
        <taxon>Viridiplantae</taxon>
        <taxon>Streptophyta</taxon>
        <taxon>Embryophyta</taxon>
        <taxon>Tracheophyta</taxon>
        <taxon>Spermatophyta</taxon>
        <taxon>Magnoliopsida</taxon>
        <taxon>eudicotyledons</taxon>
        <taxon>Gunneridae</taxon>
        <taxon>Pentapetalae</taxon>
        <taxon>rosids</taxon>
        <taxon>Vitales</taxon>
        <taxon>Vitaceae</taxon>
        <taxon>Viteae</taxon>
        <taxon>Vitis</taxon>
    </lineage>
</organism>
<sequence>MIPPVWISHNFKATTLGMTSLIIVDRCQTTIAKVLDQILGGDLKKLPYDMGSLQGLVKVEANGSGIQEVPTSITLLTKLQVLSLAGSSKGSHWNNTARVFNHCQSFHQESRFNFYFCNCFRLVGNEQSDSVDAILLGIWLVPSIPKSMAPSEHSAFPCGNPGLSTRYNAVVPGSSIPEWFIHQSAGCLVPVELPPHWYNTKLMGLAVCAVFNAHITMGELDELGFSVNESGSFYIDDTASVHFSKGDHIWFGYRPLWGSGGNQSNTLKVSFSIYT</sequence>
<dbReference type="AlphaFoldDB" id="A0A438H5I0"/>
<keyword evidence="2" id="KW-0677">Repeat</keyword>
<reference evidence="4 5" key="1">
    <citation type="journal article" date="2018" name="PLoS Genet.">
        <title>Population sequencing reveals clonal diversity and ancestral inbreeding in the grapevine cultivar Chardonnay.</title>
        <authorList>
            <person name="Roach M.J."/>
            <person name="Johnson D.L."/>
            <person name="Bohlmann J."/>
            <person name="van Vuuren H.J."/>
            <person name="Jones S.J."/>
            <person name="Pretorius I.S."/>
            <person name="Schmidt S.A."/>
            <person name="Borneman A.R."/>
        </authorList>
    </citation>
    <scope>NUCLEOTIDE SEQUENCE [LARGE SCALE GENOMIC DNA]</scope>
    <source>
        <strain evidence="5">cv. Chardonnay</strain>
        <tissue evidence="4">Leaf</tissue>
    </source>
</reference>
<protein>
    <recommendedName>
        <fullName evidence="3">C-JID domain-containing protein</fullName>
    </recommendedName>
</protein>
<evidence type="ECO:0000313" key="4">
    <source>
        <dbReference type="EMBL" id="RVW79836.1"/>
    </source>
</evidence>
<gene>
    <name evidence="4" type="ORF">CK203_047631</name>
</gene>
<keyword evidence="1" id="KW-0433">Leucine-rich repeat</keyword>
<accession>A0A438H5I0</accession>
<evidence type="ECO:0000313" key="5">
    <source>
        <dbReference type="Proteomes" id="UP000288805"/>
    </source>
</evidence>
<name>A0A438H5I0_VITVI</name>
<dbReference type="Pfam" id="PF20160">
    <property type="entry name" value="C-JID"/>
    <property type="match status" value="1"/>
</dbReference>